<proteinExistence type="predicted"/>
<keyword evidence="1" id="KW-0812">Transmembrane</keyword>
<evidence type="ECO:0000313" key="3">
    <source>
        <dbReference type="Proteomes" id="UP000285757"/>
    </source>
</evidence>
<evidence type="ECO:0000313" key="2">
    <source>
        <dbReference type="EMBL" id="RON62400.1"/>
    </source>
</evidence>
<dbReference type="Proteomes" id="UP000285757">
    <property type="component" value="Unassembled WGS sequence"/>
</dbReference>
<organism evidence="2 3">
    <name type="scientific">Pseudomonas fluorescens</name>
    <dbReference type="NCBI Taxonomy" id="294"/>
    <lineage>
        <taxon>Bacteria</taxon>
        <taxon>Pseudomonadati</taxon>
        <taxon>Pseudomonadota</taxon>
        <taxon>Gammaproteobacteria</taxon>
        <taxon>Pseudomonadales</taxon>
        <taxon>Pseudomonadaceae</taxon>
        <taxon>Pseudomonas</taxon>
    </lineage>
</organism>
<keyword evidence="1" id="KW-0472">Membrane</keyword>
<feature type="transmembrane region" description="Helical" evidence="1">
    <location>
        <begin position="110"/>
        <end position="135"/>
    </location>
</feature>
<feature type="transmembrane region" description="Helical" evidence="1">
    <location>
        <begin position="271"/>
        <end position="290"/>
    </location>
</feature>
<protein>
    <submittedName>
        <fullName evidence="2">Uncharacterized protein</fullName>
    </submittedName>
</protein>
<feature type="transmembrane region" description="Helical" evidence="1">
    <location>
        <begin position="21"/>
        <end position="39"/>
    </location>
</feature>
<dbReference type="RefSeq" id="WP_123535644.1">
    <property type="nucleotide sequence ID" value="NZ_MOBU01000020.1"/>
</dbReference>
<feature type="transmembrane region" description="Helical" evidence="1">
    <location>
        <begin position="78"/>
        <end position="98"/>
    </location>
</feature>
<feature type="transmembrane region" description="Helical" evidence="1">
    <location>
        <begin position="147"/>
        <end position="166"/>
    </location>
</feature>
<name>A0A423L231_PSEFL</name>
<feature type="transmembrane region" description="Helical" evidence="1">
    <location>
        <begin position="328"/>
        <end position="344"/>
    </location>
</feature>
<accession>A0A423L231</accession>
<keyword evidence="1" id="KW-1133">Transmembrane helix</keyword>
<reference evidence="2 3" key="1">
    <citation type="submission" date="2016-10" db="EMBL/GenBank/DDBJ databases">
        <title>Comparative genome analysis of multiple Pseudomonas spp. focuses on biocontrol and plant growth promoting traits.</title>
        <authorList>
            <person name="Tao X.-Y."/>
            <person name="Taylor C.G."/>
        </authorList>
    </citation>
    <scope>NUCLEOTIDE SEQUENCE [LARGE SCALE GENOMIC DNA]</scope>
    <source>
        <strain evidence="2 3">24D3</strain>
    </source>
</reference>
<gene>
    <name evidence="2" type="ORF">BK671_23945</name>
</gene>
<dbReference type="EMBL" id="MOBU01000020">
    <property type="protein sequence ID" value="RON62400.1"/>
    <property type="molecule type" value="Genomic_DNA"/>
</dbReference>
<feature type="transmembrane region" description="Helical" evidence="1">
    <location>
        <begin position="173"/>
        <end position="192"/>
    </location>
</feature>
<feature type="transmembrane region" description="Helical" evidence="1">
    <location>
        <begin position="296"/>
        <end position="316"/>
    </location>
</feature>
<feature type="transmembrane region" description="Helical" evidence="1">
    <location>
        <begin position="198"/>
        <end position="218"/>
    </location>
</feature>
<sequence length="403" mass="43566">MGNTTEAKLAIRPLSRTPMDTSIVLLMLGTTLSIIWLSFTYRTSWAAYWPDYNHMVSSLPDASAWVRWVLGDISEVAFYKHEFASIGLLAGAYLAYWANRTGKAWQGFAICYGSGLWPWLVTSSLLGLLLSNLLWGWTVTSTSWQPTFAAFVSLPAAMVLMFGGGWKVTINGAIMGALLVTPMSLLFVNYVVNPLQLPVVIGNVSGMAVASVLAFLLCRYLPSLVKSAHTDEAKKSTPAPLPEKKPDYGVVWSLRRVLADFSEAPFYGNEWASLGLILGALLAFTLNPLSPVYGSAVLPQLIAAQALTSALGVVIWRRQWIQRGWYPTYVPLVSVVPAAVLTYGGSWSVIALSALLGALMAPPLACALAKRLPPDMHGFIGNVLSMAVSTAVIVPLIGWLIAD</sequence>
<dbReference type="AlphaFoldDB" id="A0A423L231"/>
<comment type="caution">
    <text evidence="2">The sequence shown here is derived from an EMBL/GenBank/DDBJ whole genome shotgun (WGS) entry which is preliminary data.</text>
</comment>
<evidence type="ECO:0000256" key="1">
    <source>
        <dbReference type="SAM" id="Phobius"/>
    </source>
</evidence>
<feature type="transmembrane region" description="Helical" evidence="1">
    <location>
        <begin position="381"/>
        <end position="402"/>
    </location>
</feature>